<dbReference type="OrthoDB" id="8455032at2"/>
<reference evidence="1 2" key="1">
    <citation type="submission" date="2018-05" db="EMBL/GenBank/DDBJ databases">
        <title>Genomic Encyclopedia of Type Strains, Phase IV (KMG-IV): sequencing the most valuable type-strain genomes for metagenomic binning, comparative biology and taxonomic classification.</title>
        <authorList>
            <person name="Goeker M."/>
        </authorList>
    </citation>
    <scope>NUCLEOTIDE SEQUENCE [LARGE SCALE GENOMIC DNA]</scope>
    <source>
        <strain evidence="1 2">DSM 6986</strain>
    </source>
</reference>
<dbReference type="EMBL" id="QGGG01000010">
    <property type="protein sequence ID" value="PWJ81524.1"/>
    <property type="molecule type" value="Genomic_DNA"/>
</dbReference>
<evidence type="ECO:0000313" key="2">
    <source>
        <dbReference type="Proteomes" id="UP000245396"/>
    </source>
</evidence>
<gene>
    <name evidence="1" type="ORF">C7441_11056</name>
</gene>
<protein>
    <submittedName>
        <fullName evidence="1">Uncharacterized protein</fullName>
    </submittedName>
</protein>
<comment type="caution">
    <text evidence="1">The sequence shown here is derived from an EMBL/GenBank/DDBJ whole genome shotgun (WGS) entry which is preliminary data.</text>
</comment>
<accession>A0A316C1W7</accession>
<proteinExistence type="predicted"/>
<sequence length="142" mass="15652">MADTSISPRRRNGFDLEADLMPIIKGKAMLPNFEELPLETGIAHIAAGGGLVTVDGINNAKFEGSNSNWGHWARYWLKTTQGGALTGEGYVIFWDRSKGRVARFAICQHEHVNTSNPERERYGYHRGHCAKCGLDMSVDSSG</sequence>
<evidence type="ECO:0000313" key="1">
    <source>
        <dbReference type="EMBL" id="PWJ81524.1"/>
    </source>
</evidence>
<organism evidence="1 2">
    <name type="scientific">Pseudaminobacter salicylatoxidans</name>
    <dbReference type="NCBI Taxonomy" id="93369"/>
    <lineage>
        <taxon>Bacteria</taxon>
        <taxon>Pseudomonadati</taxon>
        <taxon>Pseudomonadota</taxon>
        <taxon>Alphaproteobacteria</taxon>
        <taxon>Hyphomicrobiales</taxon>
        <taxon>Phyllobacteriaceae</taxon>
        <taxon>Pseudaminobacter</taxon>
    </lineage>
</organism>
<dbReference type="Proteomes" id="UP000245396">
    <property type="component" value="Unassembled WGS sequence"/>
</dbReference>
<dbReference type="RefSeq" id="WP_146201479.1">
    <property type="nucleotide sequence ID" value="NZ_QGGG01000010.1"/>
</dbReference>
<name>A0A316C1W7_PSESE</name>
<dbReference type="AlphaFoldDB" id="A0A316C1W7"/>
<keyword evidence="2" id="KW-1185">Reference proteome</keyword>